<dbReference type="EMBL" id="MIJZ01000012">
    <property type="protein sequence ID" value="OEG11883.1"/>
    <property type="molecule type" value="Genomic_DNA"/>
</dbReference>
<keyword evidence="2" id="KW-1185">Reference proteome</keyword>
<dbReference type="OrthoDB" id="2186645at2"/>
<protein>
    <submittedName>
        <fullName evidence="1">Uncharacterized protein</fullName>
    </submittedName>
</protein>
<comment type="caution">
    <text evidence="1">The sequence shown here is derived from an EMBL/GenBank/DDBJ whole genome shotgun (WGS) entry which is preliminary data.</text>
</comment>
<name>A0A1E5GGM8_9ENTE</name>
<proteinExistence type="predicted"/>
<dbReference type="AlphaFoldDB" id="A0A1E5GGM8"/>
<gene>
    <name evidence="1" type="ORF">BCR21_06520</name>
</gene>
<evidence type="ECO:0000313" key="1">
    <source>
        <dbReference type="EMBL" id="OEG11883.1"/>
    </source>
</evidence>
<sequence length="82" mass="9408">MEKSQKSKTIAYQEILALGTNLRELKTWHGVLHFMPYFLDAKIKRTPQEIQACAEIFDVVFQTLDTLITSADEHLTTLVKAK</sequence>
<dbReference type="Proteomes" id="UP000094068">
    <property type="component" value="Unassembled WGS sequence"/>
</dbReference>
<accession>A0A1E5GGM8</accession>
<organism evidence="1 2">
    <name type="scientific">Enterococcus ureasiticus</name>
    <dbReference type="NCBI Taxonomy" id="903984"/>
    <lineage>
        <taxon>Bacteria</taxon>
        <taxon>Bacillati</taxon>
        <taxon>Bacillota</taxon>
        <taxon>Bacilli</taxon>
        <taxon>Lactobacillales</taxon>
        <taxon>Enterococcaceae</taxon>
        <taxon>Enterococcus</taxon>
    </lineage>
</organism>
<dbReference type="RefSeq" id="WP_069645736.1">
    <property type="nucleotide sequence ID" value="NZ_MIJZ01000012.1"/>
</dbReference>
<reference evidence="2" key="1">
    <citation type="submission" date="2016-09" db="EMBL/GenBank/DDBJ databases">
        <authorList>
            <person name="Gulvik C.A."/>
        </authorList>
    </citation>
    <scope>NUCLEOTIDE SEQUENCE [LARGE SCALE GENOMIC DNA]</scope>
    <source>
        <strain evidence="2">DSM 23328</strain>
    </source>
</reference>
<evidence type="ECO:0000313" key="2">
    <source>
        <dbReference type="Proteomes" id="UP000094068"/>
    </source>
</evidence>